<keyword evidence="2" id="KW-1185">Reference proteome</keyword>
<dbReference type="EMBL" id="NKUJ01000293">
    <property type="protein sequence ID" value="RMJ08314.1"/>
    <property type="molecule type" value="Genomic_DNA"/>
</dbReference>
<evidence type="ECO:0000313" key="2">
    <source>
        <dbReference type="Proteomes" id="UP000277212"/>
    </source>
</evidence>
<dbReference type="AlphaFoldDB" id="A0A3M2RSR1"/>
<reference evidence="1 2" key="1">
    <citation type="submission" date="2017-06" db="EMBL/GenBank/DDBJ databases">
        <title>Comparative genomic analysis of Ambrosia Fusariam Clade fungi.</title>
        <authorList>
            <person name="Stajich J.E."/>
            <person name="Carrillo J."/>
            <person name="Kijimoto T."/>
            <person name="Eskalen A."/>
            <person name="O'Donnell K."/>
            <person name="Kasson M."/>
        </authorList>
    </citation>
    <scope>NUCLEOTIDE SEQUENCE [LARGE SCALE GENOMIC DNA]</scope>
    <source>
        <strain evidence="1">UCR3666</strain>
    </source>
</reference>
<gene>
    <name evidence="1" type="ORF">CDV36_012072</name>
</gene>
<organism evidence="1 2">
    <name type="scientific">Fusarium kuroshium</name>
    <dbReference type="NCBI Taxonomy" id="2010991"/>
    <lineage>
        <taxon>Eukaryota</taxon>
        <taxon>Fungi</taxon>
        <taxon>Dikarya</taxon>
        <taxon>Ascomycota</taxon>
        <taxon>Pezizomycotina</taxon>
        <taxon>Sordariomycetes</taxon>
        <taxon>Hypocreomycetidae</taxon>
        <taxon>Hypocreales</taxon>
        <taxon>Nectriaceae</taxon>
        <taxon>Fusarium</taxon>
        <taxon>Fusarium solani species complex</taxon>
    </lineage>
</organism>
<name>A0A3M2RSR1_9HYPO</name>
<sequence length="124" mass="13905">MPGFQGGWDKTDEKGLVHLMVGMYKGLVSARKRAGLSAEDVKKTPEEVKAIAQKAPYRPATLNHIKEEFPALSALYDRLQTVVDFEQGPDNARDVELLLRDAIEELDPENTIILMEKAVQEKKI</sequence>
<dbReference type="OrthoDB" id="5054282at2759"/>
<dbReference type="Proteomes" id="UP000277212">
    <property type="component" value="Unassembled WGS sequence"/>
</dbReference>
<accession>A0A3M2RSR1</accession>
<comment type="caution">
    <text evidence="1">The sequence shown here is derived from an EMBL/GenBank/DDBJ whole genome shotgun (WGS) entry which is preliminary data.</text>
</comment>
<proteinExistence type="predicted"/>
<protein>
    <submittedName>
        <fullName evidence="1">Uncharacterized protein</fullName>
    </submittedName>
</protein>
<evidence type="ECO:0000313" key="1">
    <source>
        <dbReference type="EMBL" id="RMJ08314.1"/>
    </source>
</evidence>